<reference evidence="2 3" key="1">
    <citation type="submission" date="2017-04" db="EMBL/GenBank/DDBJ databases">
        <authorList>
            <person name="Afonso C.L."/>
            <person name="Miller P.J."/>
            <person name="Scott M.A."/>
            <person name="Spackman E."/>
            <person name="Goraichik I."/>
            <person name="Dimitrov K.M."/>
            <person name="Suarez D.L."/>
            <person name="Swayne D.E."/>
        </authorList>
    </citation>
    <scope>NUCLEOTIDE SEQUENCE [LARGE SCALE GENOMIC DNA]</scope>
    <source>
        <strain evidence="2 3">DSM 26133</strain>
    </source>
</reference>
<dbReference type="AlphaFoldDB" id="A0A1W2G7U2"/>
<keyword evidence="3" id="KW-1185">Reference proteome</keyword>
<sequence>MEKANSTFEEQWSQSLANAEVTPPEQVWVAIDGHLANEQALVYKKQADFYRWVAAACLFLITLGGAFFWMNDTSEIPSDLAKNEDRSVSRPSLEENAFSSSKALILEEEDKVELKELDQAIENVQPTLVNASAKRISTPVLTQTEPAFIPSTGTKQVKSLSRYAATHQTVFNALSAKSVELASAIEPWEAEHLFGVARTWETIAPSKVVSPLWAGVSFSTGSFDPGFGKSSGGDMAFASQEGISNDSFVRSQTANPVYASGQSVAGGLNLGKKFANRIVISSGLHYSAFNTGSSSSQLVSDQQDNTYALTNERNDSNLESALSDGNLRYEGQQVQLANEYQYLTIPIKAGYVLLDNKFNITLNTGLSSNILVDSKLVSESDAQNLNNDFSTSGSYESVYFNFLTSVEFGYIFKRHYQLLLEPNYNQALTEFTNANHTDKAKPKNLGIAIGFRYNF</sequence>
<evidence type="ECO:0000313" key="2">
    <source>
        <dbReference type="EMBL" id="SMD32356.1"/>
    </source>
</evidence>
<organism evidence="2 3">
    <name type="scientific">Reichenbachiella faecimaris</name>
    <dbReference type="NCBI Taxonomy" id="692418"/>
    <lineage>
        <taxon>Bacteria</taxon>
        <taxon>Pseudomonadati</taxon>
        <taxon>Bacteroidota</taxon>
        <taxon>Cytophagia</taxon>
        <taxon>Cytophagales</taxon>
        <taxon>Reichenbachiellaceae</taxon>
        <taxon>Reichenbachiella</taxon>
    </lineage>
</organism>
<accession>A0A1W2G7U2</accession>
<proteinExistence type="predicted"/>
<dbReference type="OrthoDB" id="975478at2"/>
<keyword evidence="1" id="KW-0812">Transmembrane</keyword>
<gene>
    <name evidence="2" type="ORF">SAMN04488029_0701</name>
</gene>
<dbReference type="STRING" id="692418.SAMN04488029_0701"/>
<keyword evidence="1" id="KW-1133">Transmembrane helix</keyword>
<evidence type="ECO:0000313" key="3">
    <source>
        <dbReference type="Proteomes" id="UP000192472"/>
    </source>
</evidence>
<dbReference type="EMBL" id="FWYF01000001">
    <property type="protein sequence ID" value="SMD32356.1"/>
    <property type="molecule type" value="Genomic_DNA"/>
</dbReference>
<evidence type="ECO:0000256" key="1">
    <source>
        <dbReference type="SAM" id="Phobius"/>
    </source>
</evidence>
<name>A0A1W2G7U2_REIFA</name>
<dbReference type="Proteomes" id="UP000192472">
    <property type="component" value="Unassembled WGS sequence"/>
</dbReference>
<dbReference type="RefSeq" id="WP_084371018.1">
    <property type="nucleotide sequence ID" value="NZ_FWYF01000001.1"/>
</dbReference>
<protein>
    <recommendedName>
        <fullName evidence="4">Outer membrane protein beta-barrel domain-containing protein</fullName>
    </recommendedName>
</protein>
<evidence type="ECO:0008006" key="4">
    <source>
        <dbReference type="Google" id="ProtNLM"/>
    </source>
</evidence>
<keyword evidence="1" id="KW-0472">Membrane</keyword>
<feature type="transmembrane region" description="Helical" evidence="1">
    <location>
        <begin position="49"/>
        <end position="70"/>
    </location>
</feature>